<comment type="caution">
    <text evidence="1">The sequence shown here is derived from an EMBL/GenBank/DDBJ whole genome shotgun (WGS) entry which is preliminary data.</text>
</comment>
<name>A0AAV5NVH4_9VIBR</name>
<dbReference type="AlphaFoldDB" id="A0AAV5NVH4"/>
<accession>A0AAV5NVH4</accession>
<sequence>MNKTQLNSLFTPFKPIGYLVVFLPLSMTSFSSYASPWLEAKDPFLRSDVTLLSDAGLLQSSVNHYPLRWASIGDDLDKSHYDNESLARANAHVSYALNSAKYSRGNRSAKVVIGNEPSPYVGFGQFNQDEWGAYASYEALENSFAFRVSTGYAKQNGDDQFVWDDSYLSLNAGAWLFSIGKLDKWWGQGWQHNLVLGSSSSSTADLSAGYIGKNAFLGGWSAEAIVGFADDASFERFSASRFTSKPLDWLDLGVTYQTWFDGTKINNGDKQLAVDAKASLSSFEHLYHSIYAEIASTHDVAEAGAYLYGWTGQIDAFDQTWRLVLERQESTAAKESENAQGWTNGMYPSAHDGISRNTYLLDKSTSASLYLQMENDHKLSVVLQDSYQDQNRYKNTNVTYQFPAVAGMVHAGFGYSQQTGDKTENSTSVWTGYEFRF</sequence>
<protein>
    <recommendedName>
        <fullName evidence="3">Capsule assembly Wzi family protein</fullName>
    </recommendedName>
</protein>
<organism evidence="1 2">
    <name type="scientific">Vibrio penaeicida</name>
    <dbReference type="NCBI Taxonomy" id="104609"/>
    <lineage>
        <taxon>Bacteria</taxon>
        <taxon>Pseudomonadati</taxon>
        <taxon>Pseudomonadota</taxon>
        <taxon>Gammaproteobacteria</taxon>
        <taxon>Vibrionales</taxon>
        <taxon>Vibrionaceae</taxon>
        <taxon>Vibrio</taxon>
    </lineage>
</organism>
<reference evidence="2" key="1">
    <citation type="journal article" date="2019" name="Int. J. Syst. Evol. Microbiol.">
        <title>The Global Catalogue of Microorganisms (GCM) 10K type strain sequencing project: providing services to taxonomists for standard genome sequencing and annotation.</title>
        <authorList>
            <consortium name="The Broad Institute Genomics Platform"/>
            <consortium name="The Broad Institute Genome Sequencing Center for Infectious Disease"/>
            <person name="Wu L."/>
            <person name="Ma J."/>
        </authorList>
    </citation>
    <scope>NUCLEOTIDE SEQUENCE [LARGE SCALE GENOMIC DNA]</scope>
    <source>
        <strain evidence="2">NBRC 15640</strain>
    </source>
</reference>
<dbReference type="Proteomes" id="UP001156690">
    <property type="component" value="Unassembled WGS sequence"/>
</dbReference>
<evidence type="ECO:0008006" key="3">
    <source>
        <dbReference type="Google" id="ProtNLM"/>
    </source>
</evidence>
<gene>
    <name evidence="1" type="ORF">GCM10007932_39630</name>
</gene>
<dbReference type="Gene3D" id="2.40.160.130">
    <property type="entry name" value="Capsule assembly protein Wzi"/>
    <property type="match status" value="1"/>
</dbReference>
<keyword evidence="2" id="KW-1185">Reference proteome</keyword>
<evidence type="ECO:0000313" key="1">
    <source>
        <dbReference type="EMBL" id="GLQ74602.1"/>
    </source>
</evidence>
<dbReference type="EMBL" id="BSNX01000056">
    <property type="protein sequence ID" value="GLQ74602.1"/>
    <property type="molecule type" value="Genomic_DNA"/>
</dbReference>
<proteinExistence type="predicted"/>
<dbReference type="InterPro" id="IPR026950">
    <property type="entry name" value="Caps_assemb_Wzi"/>
</dbReference>
<dbReference type="RefSeq" id="WP_126608098.1">
    <property type="nucleotide sequence ID" value="NZ_AP025144.1"/>
</dbReference>
<dbReference type="InterPro" id="IPR038636">
    <property type="entry name" value="Wzi_sf"/>
</dbReference>
<evidence type="ECO:0000313" key="2">
    <source>
        <dbReference type="Proteomes" id="UP001156690"/>
    </source>
</evidence>
<dbReference type="Pfam" id="PF14052">
    <property type="entry name" value="Caps_assemb_Wzi"/>
    <property type="match status" value="1"/>
</dbReference>